<sequence length="260" mass="29564">MIMIFFFLWLLWEMRFFYYLVEIPWRIMNALLFLVDAPWTNVRNYPDNCVSDTVWRRVQTEIAAGKLPFAPRTAAPSRGVRLRRRSKYVAALRHVFGLSNEVSVSQVLSGRWLPDLTDSSKTFAHHVALNMMVEGGVRVLAGGLAQNNDPTNPQSFVWLSIEVHGVTLHISPDLYHKVAQYACFRPRTQETLLGIKSRALEEAKNLKMRNEDVALLIPGTVSLAMLHQVEEVKATSMMDIQTSPEGEGESAGWVRSLLFF</sequence>
<dbReference type="EMBL" id="MN033244">
    <property type="protein sequence ID" value="QDH87259.1"/>
    <property type="molecule type" value="Genomic_DNA"/>
</dbReference>
<protein>
    <submittedName>
        <fullName evidence="1">Uncharacterized protein</fullName>
    </submittedName>
</protein>
<gene>
    <name evidence="1" type="ORF">H3RhizoLitter14748_000001</name>
</gene>
<evidence type="ECO:0000313" key="1">
    <source>
        <dbReference type="EMBL" id="QDH87259.1"/>
    </source>
</evidence>
<reference evidence="1" key="1">
    <citation type="submission" date="2019-05" db="EMBL/GenBank/DDBJ databases">
        <title>Metatranscriptomic reconstruction reveals RNA viruses with the potential to shape carbon cycling in soil.</title>
        <authorList>
            <person name="Starr E.P."/>
            <person name="Nuccio E."/>
            <person name="Pett-Ridge J."/>
            <person name="Banfield J.F."/>
            <person name="Firestone M.K."/>
        </authorList>
    </citation>
    <scope>NUCLEOTIDE SEQUENCE</scope>
    <source>
        <strain evidence="1">H3_Rhizo_Litter_14_scaffold_748</strain>
    </source>
</reference>
<name>A0A514D0W2_9VIRU</name>
<organism evidence="1">
    <name type="scientific">Riboviria sp</name>
    <dbReference type="NCBI Taxonomy" id="2585031"/>
    <lineage>
        <taxon>Viruses</taxon>
        <taxon>Riboviria</taxon>
    </lineage>
</organism>
<proteinExistence type="predicted"/>
<accession>A0A514D0W2</accession>